<comment type="subcellular location">
    <subcellularLocation>
        <location evidence="2">Cell membrane</location>
        <topology evidence="2">Multi-pass membrane protein</topology>
    </subcellularLocation>
    <subcellularLocation>
        <location evidence="1">Cytoplasmic vesicle</location>
    </subcellularLocation>
</comment>
<dbReference type="GO" id="GO:0007193">
    <property type="term" value="P:adenylate cyclase-inhibiting G protein-coupled receptor signaling pathway"/>
    <property type="evidence" value="ECO:0007669"/>
    <property type="project" value="Ensembl"/>
</dbReference>
<dbReference type="GO" id="GO:0004930">
    <property type="term" value="F:G protein-coupled receptor activity"/>
    <property type="evidence" value="ECO:0007669"/>
    <property type="project" value="UniProtKB-KW"/>
</dbReference>
<evidence type="ECO:0000256" key="12">
    <source>
        <dbReference type="ARBA" id="ARBA00023157"/>
    </source>
</evidence>
<evidence type="ECO:0000256" key="11">
    <source>
        <dbReference type="ARBA" id="ARBA00023136"/>
    </source>
</evidence>
<evidence type="ECO:0000259" key="21">
    <source>
        <dbReference type="PROSITE" id="PS50262"/>
    </source>
</evidence>
<dbReference type="InterPro" id="IPR017452">
    <property type="entry name" value="GPCR_Rhodpsn_7TM"/>
</dbReference>
<dbReference type="GO" id="GO:0007204">
    <property type="term" value="P:positive regulation of cytosolic calcium ion concentration"/>
    <property type="evidence" value="ECO:0007669"/>
    <property type="project" value="TreeGrafter"/>
</dbReference>
<dbReference type="GO" id="GO:0050679">
    <property type="term" value="P:positive regulation of epithelial cell proliferation"/>
    <property type="evidence" value="ECO:0007669"/>
    <property type="project" value="Ensembl"/>
</dbReference>
<dbReference type="GO" id="GO:0031410">
    <property type="term" value="C:cytoplasmic vesicle"/>
    <property type="evidence" value="ECO:0007669"/>
    <property type="project" value="UniProtKB-SubCell"/>
</dbReference>
<dbReference type="CTD" id="728"/>
<keyword evidence="10 19" id="KW-0297">G-protein coupled receptor</keyword>
<dbReference type="PRINTS" id="PR00237">
    <property type="entry name" value="GPCRRHODOPSN"/>
</dbReference>
<dbReference type="PROSITE" id="PS50262">
    <property type="entry name" value="G_PROTEIN_RECEP_F1_2"/>
    <property type="match status" value="1"/>
</dbReference>
<reference evidence="22" key="3">
    <citation type="submission" date="2025-09" db="UniProtKB">
        <authorList>
            <consortium name="Ensembl"/>
        </authorList>
    </citation>
    <scope>IDENTIFICATION</scope>
</reference>
<evidence type="ECO:0000256" key="6">
    <source>
        <dbReference type="ARBA" id="ARBA00022553"/>
    </source>
</evidence>
<dbReference type="GeneTree" id="ENSGT01140000282544"/>
<dbReference type="AlphaFoldDB" id="A0A4X2M037"/>
<dbReference type="GO" id="GO:0006954">
    <property type="term" value="P:inflammatory response"/>
    <property type="evidence" value="ECO:0007669"/>
    <property type="project" value="TreeGrafter"/>
</dbReference>
<keyword evidence="9 20" id="KW-1133">Transmembrane helix</keyword>
<keyword evidence="12" id="KW-1015">Disulfide bond</keyword>
<dbReference type="Ensembl" id="ENSVURT00010033815.1">
    <property type="protein sequence ID" value="ENSVURP00010029698.1"/>
    <property type="gene ID" value="ENSVURG00010022698.1"/>
</dbReference>
<evidence type="ECO:0000256" key="4">
    <source>
        <dbReference type="ARBA" id="ARBA00022475"/>
    </source>
</evidence>
<feature type="transmembrane region" description="Helical" evidence="20">
    <location>
        <begin position="147"/>
        <end position="171"/>
    </location>
</feature>
<keyword evidence="14 19" id="KW-0807">Transducer</keyword>
<dbReference type="PRINTS" id="PR00426">
    <property type="entry name" value="C5ANPHYLTXNR"/>
</dbReference>
<keyword evidence="11 20" id="KW-0472">Membrane</keyword>
<name>A0A4X2M037_VOMUR</name>
<feature type="transmembrane region" description="Helical" evidence="20">
    <location>
        <begin position="107"/>
        <end position="127"/>
    </location>
</feature>
<keyword evidence="8 19" id="KW-0812">Transmembrane</keyword>
<dbReference type="Pfam" id="PF00001">
    <property type="entry name" value="7tm_1"/>
    <property type="match status" value="1"/>
</dbReference>
<evidence type="ECO:0000256" key="7">
    <source>
        <dbReference type="ARBA" id="ARBA00022641"/>
    </source>
</evidence>
<evidence type="ECO:0000256" key="3">
    <source>
        <dbReference type="ARBA" id="ARBA00016344"/>
    </source>
</evidence>
<feature type="transmembrane region" description="Helical" evidence="20">
    <location>
        <begin position="203"/>
        <end position="227"/>
    </location>
</feature>
<evidence type="ECO:0000256" key="18">
    <source>
        <dbReference type="ARBA" id="ARBA00045990"/>
    </source>
</evidence>
<keyword evidence="15" id="KW-0968">Cytoplasmic vesicle</keyword>
<evidence type="ECO:0000313" key="22">
    <source>
        <dbReference type="Ensembl" id="ENSVURP00010029698.1"/>
    </source>
</evidence>
<evidence type="ECO:0000256" key="2">
    <source>
        <dbReference type="ARBA" id="ARBA00004651"/>
    </source>
</evidence>
<dbReference type="GO" id="GO:0016323">
    <property type="term" value="C:basolateral plasma membrane"/>
    <property type="evidence" value="ECO:0007669"/>
    <property type="project" value="Ensembl"/>
</dbReference>
<dbReference type="FunFam" id="1.20.1070.10:FF:000034">
    <property type="entry name" value="G-protein coupled receptor 1"/>
    <property type="match status" value="1"/>
</dbReference>
<dbReference type="RefSeq" id="XP_027701670.1">
    <property type="nucleotide sequence ID" value="XM_027845869.1"/>
</dbReference>
<evidence type="ECO:0000313" key="23">
    <source>
        <dbReference type="Proteomes" id="UP000314987"/>
    </source>
</evidence>
<dbReference type="GO" id="GO:0070374">
    <property type="term" value="P:positive regulation of ERK1 and ERK2 cascade"/>
    <property type="evidence" value="ECO:0007669"/>
    <property type="project" value="Ensembl"/>
</dbReference>
<evidence type="ECO:0000256" key="13">
    <source>
        <dbReference type="ARBA" id="ARBA00023170"/>
    </source>
</evidence>
<accession>A0A4X2M037</accession>
<keyword evidence="7" id="KW-0765">Sulfation</keyword>
<sequence>MEPSTVGPTVRDYADYYWSEDSPVDGAREYSASEIISFVVFSVVFLVGVPGNAMVVWVTGIEARKMVNGVWFLNLAVADLLCCLVLPLLAVPIIRHDDWPFTEAACRFLPSVILLNMYASVLLLTAISIDRCMLVMKPIWCQNHRSVLIAAAACFLAWTLALVLTIPSLIYRLLKEEPFPPSWHCVVHYESKTVELSVAVSRFLLSFLGPLIIISLCYYLLLNRLWSRQATRSLKTVKVVLAVVAGFFICWTPYQIVGLLEAASDPRSVVYSWAKRIDSLTIALTYVNSCINPIIYVVAGHGVKDRMTSYFICTSLRRALIEDSVGRDSKSFSRSTMASTVVPEEQL</sequence>
<reference evidence="22" key="2">
    <citation type="submission" date="2025-08" db="UniProtKB">
        <authorList>
            <consortium name="Ensembl"/>
        </authorList>
    </citation>
    <scope>IDENTIFICATION</scope>
</reference>
<protein>
    <recommendedName>
        <fullName evidence="3">C5a anaphylatoxin chemotactic receptor 1</fullName>
    </recommendedName>
    <alternativeName>
        <fullName evidence="17">C5a anaphylatoxin chemotactic receptor</fullName>
    </alternativeName>
</protein>
<dbReference type="PANTHER" id="PTHR24225:SF29">
    <property type="entry name" value="C5A ANAPHYLATOXIN CHEMOTACTIC RECEPTOR 1"/>
    <property type="match status" value="1"/>
</dbReference>
<feature type="transmembrane region" description="Helical" evidence="20">
    <location>
        <begin position="35"/>
        <end position="58"/>
    </location>
</feature>
<feature type="transmembrane region" description="Helical" evidence="20">
    <location>
        <begin position="70"/>
        <end position="95"/>
    </location>
</feature>
<keyword evidence="23" id="KW-1185">Reference proteome</keyword>
<dbReference type="PANTHER" id="PTHR24225">
    <property type="entry name" value="CHEMOTACTIC RECEPTOR"/>
    <property type="match status" value="1"/>
</dbReference>
<dbReference type="Proteomes" id="UP000314987">
    <property type="component" value="Unassembled WGS sequence"/>
</dbReference>
<evidence type="ECO:0000256" key="1">
    <source>
        <dbReference type="ARBA" id="ARBA00004541"/>
    </source>
</evidence>
<evidence type="ECO:0000256" key="5">
    <source>
        <dbReference type="ARBA" id="ARBA00022500"/>
    </source>
</evidence>
<evidence type="ECO:0000256" key="17">
    <source>
        <dbReference type="ARBA" id="ARBA00033421"/>
    </source>
</evidence>
<organism evidence="22 23">
    <name type="scientific">Vombatus ursinus</name>
    <name type="common">Common wombat</name>
    <dbReference type="NCBI Taxonomy" id="29139"/>
    <lineage>
        <taxon>Eukaryota</taxon>
        <taxon>Metazoa</taxon>
        <taxon>Chordata</taxon>
        <taxon>Craniata</taxon>
        <taxon>Vertebrata</taxon>
        <taxon>Euteleostomi</taxon>
        <taxon>Mammalia</taxon>
        <taxon>Metatheria</taxon>
        <taxon>Diprotodontia</taxon>
        <taxon>Vombatidae</taxon>
        <taxon>Vombatus</taxon>
    </lineage>
</organism>
<evidence type="ECO:0000256" key="19">
    <source>
        <dbReference type="RuleBase" id="RU000688"/>
    </source>
</evidence>
<gene>
    <name evidence="22" type="primary">C5AR1</name>
</gene>
<proteinExistence type="inferred from homology"/>
<dbReference type="SUPFAM" id="SSF81321">
    <property type="entry name" value="Family A G protein-coupled receptor-like"/>
    <property type="match status" value="1"/>
</dbReference>
<evidence type="ECO:0000256" key="10">
    <source>
        <dbReference type="ARBA" id="ARBA00023040"/>
    </source>
</evidence>
<dbReference type="InterPro" id="IPR000826">
    <property type="entry name" value="Formyl_rcpt-rel"/>
</dbReference>
<dbReference type="OrthoDB" id="9835842at2759"/>
<dbReference type="GO" id="GO:0042789">
    <property type="term" value="P:mRNA transcription by RNA polymerase II"/>
    <property type="evidence" value="ECO:0007669"/>
    <property type="project" value="Ensembl"/>
</dbReference>
<dbReference type="STRING" id="29139.ENSVURP00010029698"/>
<keyword evidence="6" id="KW-0597">Phosphoprotein</keyword>
<dbReference type="InterPro" id="IPR002234">
    <property type="entry name" value="Anphylx_rcpt_C3a/C5a1-2"/>
</dbReference>
<dbReference type="GO" id="GO:0004878">
    <property type="term" value="F:complement component C5a receptor activity"/>
    <property type="evidence" value="ECO:0007669"/>
    <property type="project" value="Ensembl"/>
</dbReference>
<dbReference type="GO" id="GO:0007200">
    <property type="term" value="P:phospholipase C-activating G protein-coupled receptor signaling pathway"/>
    <property type="evidence" value="ECO:0007669"/>
    <property type="project" value="TreeGrafter"/>
</dbReference>
<dbReference type="GeneID" id="114030922"/>
<reference evidence="23" key="1">
    <citation type="submission" date="2018-12" db="EMBL/GenBank/DDBJ databases">
        <authorList>
            <person name="Yazar S."/>
        </authorList>
    </citation>
    <scope>NUCLEOTIDE SEQUENCE [LARGE SCALE GENOMIC DNA]</scope>
</reference>
<feature type="transmembrane region" description="Helical" evidence="20">
    <location>
        <begin position="280"/>
        <end position="299"/>
    </location>
</feature>
<comment type="similarity">
    <text evidence="16">Belongs to the chemokine-like receptor (CMKLR) family.</text>
</comment>
<comment type="function">
    <text evidence="18">Receptor for the chemotactic and inflammatory peptide anaphylatoxin C5a. The ligand interacts with at least two sites on the receptor: a high-affinity site on the extracellular N-terminus, and a second site in the transmembrane region which activates downstream signaling events. Receptor activation stimulates chemotaxis, granule enzyme release, intracellular calcium release and superoxide anion production.</text>
</comment>
<feature type="domain" description="G-protein coupled receptors family 1 profile" evidence="21">
    <location>
        <begin position="51"/>
        <end position="296"/>
    </location>
</feature>
<evidence type="ECO:0000256" key="14">
    <source>
        <dbReference type="ARBA" id="ARBA00023224"/>
    </source>
</evidence>
<dbReference type="OMA" id="VAVWCLA"/>
<dbReference type="PRINTS" id="PR01104">
    <property type="entry name" value="ANPHYLATOXNR"/>
</dbReference>
<evidence type="ECO:0000256" key="16">
    <source>
        <dbReference type="ARBA" id="ARBA00025736"/>
    </source>
</evidence>
<dbReference type="Gene3D" id="1.20.1070.10">
    <property type="entry name" value="Rhodopsin 7-helix transmembrane proteins"/>
    <property type="match status" value="1"/>
</dbReference>
<keyword evidence="5" id="KW-0145">Chemotaxis</keyword>
<dbReference type="GO" id="GO:0045177">
    <property type="term" value="C:apical part of cell"/>
    <property type="evidence" value="ECO:0007669"/>
    <property type="project" value="Ensembl"/>
</dbReference>
<keyword evidence="4" id="KW-1003">Cell membrane</keyword>
<evidence type="ECO:0000256" key="15">
    <source>
        <dbReference type="ARBA" id="ARBA00023329"/>
    </source>
</evidence>
<dbReference type="GO" id="GO:0006935">
    <property type="term" value="P:chemotaxis"/>
    <property type="evidence" value="ECO:0007669"/>
    <property type="project" value="UniProtKB-KW"/>
</dbReference>
<dbReference type="PROSITE" id="PS00237">
    <property type="entry name" value="G_PROTEIN_RECEP_F1_1"/>
    <property type="match status" value="1"/>
</dbReference>
<keyword evidence="13 19" id="KW-0675">Receptor</keyword>
<comment type="similarity">
    <text evidence="19">Belongs to the G-protein coupled receptor 1 family.</text>
</comment>
<feature type="transmembrane region" description="Helical" evidence="20">
    <location>
        <begin position="239"/>
        <end position="260"/>
    </location>
</feature>
<evidence type="ECO:0000256" key="20">
    <source>
        <dbReference type="SAM" id="Phobius"/>
    </source>
</evidence>
<evidence type="ECO:0000256" key="9">
    <source>
        <dbReference type="ARBA" id="ARBA00022989"/>
    </source>
</evidence>
<evidence type="ECO:0000256" key="8">
    <source>
        <dbReference type="ARBA" id="ARBA00022692"/>
    </source>
</evidence>
<dbReference type="InterPro" id="IPR000276">
    <property type="entry name" value="GPCR_Rhodpsn"/>
</dbReference>